<dbReference type="Gene3D" id="1.10.10.10">
    <property type="entry name" value="Winged helix-like DNA-binding domain superfamily/Winged helix DNA-binding domain"/>
    <property type="match status" value="1"/>
</dbReference>
<dbReference type="Gene3D" id="3.40.190.290">
    <property type="match status" value="1"/>
</dbReference>
<name>A0A9X8ZER7_9BACI</name>
<dbReference type="PANTHER" id="PTHR30419:SF8">
    <property type="entry name" value="NITROGEN ASSIMILATION TRANSCRIPTIONAL ACTIVATOR-RELATED"/>
    <property type="match status" value="1"/>
</dbReference>
<dbReference type="PROSITE" id="PS50931">
    <property type="entry name" value="HTH_LYSR"/>
    <property type="match status" value="1"/>
</dbReference>
<dbReference type="GO" id="GO:0003677">
    <property type="term" value="F:DNA binding"/>
    <property type="evidence" value="ECO:0007669"/>
    <property type="project" value="UniProtKB-KW"/>
</dbReference>
<dbReference type="InterPro" id="IPR036388">
    <property type="entry name" value="WH-like_DNA-bd_sf"/>
</dbReference>
<gene>
    <name evidence="6" type="ORF">FC678_18590</name>
</gene>
<evidence type="ECO:0000313" key="7">
    <source>
        <dbReference type="Proteomes" id="UP000309170"/>
    </source>
</evidence>
<comment type="caution">
    <text evidence="6">The sequence shown here is derived from an EMBL/GenBank/DDBJ whole genome shotgun (WGS) entry which is preliminary data.</text>
</comment>
<dbReference type="InterPro" id="IPR000847">
    <property type="entry name" value="LysR_HTH_N"/>
</dbReference>
<dbReference type="InterPro" id="IPR005119">
    <property type="entry name" value="LysR_subst-bd"/>
</dbReference>
<keyword evidence="2" id="KW-0805">Transcription regulation</keyword>
<keyword evidence="4" id="KW-0804">Transcription</keyword>
<dbReference type="AlphaFoldDB" id="A0A9X8ZER7"/>
<dbReference type="SUPFAM" id="SSF46785">
    <property type="entry name" value="Winged helix' DNA-binding domain"/>
    <property type="match status" value="1"/>
</dbReference>
<evidence type="ECO:0000256" key="2">
    <source>
        <dbReference type="ARBA" id="ARBA00023015"/>
    </source>
</evidence>
<dbReference type="SUPFAM" id="SSF53850">
    <property type="entry name" value="Periplasmic binding protein-like II"/>
    <property type="match status" value="1"/>
</dbReference>
<dbReference type="GO" id="GO:0003700">
    <property type="term" value="F:DNA-binding transcription factor activity"/>
    <property type="evidence" value="ECO:0007669"/>
    <property type="project" value="InterPro"/>
</dbReference>
<proteinExistence type="inferred from homology"/>
<sequence length="300" mass="34719">MDLRQLRYFITTVQEKNFSKAAKMLHISQPSLSNAIMKLENEVSLQLLERNTRGLELTEAGGLFYTRSVDLLRRFDNMQVELMEMKDVGSGTVSIGSIESFKFWFPKIIRNFKINYPNIHIKVREILGEEKVFDSLNRYNVHFTITNQPINNDEILSTPLYNEKFMLLIHKDDELNEKESITFQDIAKKELIISTTGFQTRDDILRAFKDENAIPNILYEIERLETACSLVEEGLGVTILPESYIKSAATPNTAIRAIDSNSLERTVYLAYLKDRYLSPAVCKLVEEIHSFFKWDVRNDA</sequence>
<dbReference type="EMBL" id="SZNT01000309">
    <property type="protein sequence ID" value="TKH08993.1"/>
    <property type="molecule type" value="Genomic_DNA"/>
</dbReference>
<dbReference type="GO" id="GO:0005829">
    <property type="term" value="C:cytosol"/>
    <property type="evidence" value="ECO:0007669"/>
    <property type="project" value="TreeGrafter"/>
</dbReference>
<dbReference type="Pfam" id="PF00126">
    <property type="entry name" value="HTH_1"/>
    <property type="match status" value="1"/>
</dbReference>
<evidence type="ECO:0000256" key="4">
    <source>
        <dbReference type="ARBA" id="ARBA00023163"/>
    </source>
</evidence>
<evidence type="ECO:0000313" key="6">
    <source>
        <dbReference type="EMBL" id="TKH08993.1"/>
    </source>
</evidence>
<dbReference type="RefSeq" id="WP_137024148.1">
    <property type="nucleotide sequence ID" value="NZ_SZNT01000309.1"/>
</dbReference>
<dbReference type="FunFam" id="1.10.10.10:FF:000001">
    <property type="entry name" value="LysR family transcriptional regulator"/>
    <property type="match status" value="1"/>
</dbReference>
<evidence type="ECO:0000256" key="1">
    <source>
        <dbReference type="ARBA" id="ARBA00009437"/>
    </source>
</evidence>
<keyword evidence="3" id="KW-0238">DNA-binding</keyword>
<dbReference type="Proteomes" id="UP000309170">
    <property type="component" value="Unassembled WGS sequence"/>
</dbReference>
<reference evidence="6 7" key="1">
    <citation type="journal article" date="2019" name="Environ. Microbiol.">
        <title>An active ?-lactamase is a part of an orchestrated cell wall stress resistance network of Bacillus subtilis and related rhizosphere species.</title>
        <authorList>
            <person name="Bucher T."/>
            <person name="Keren-Paz A."/>
            <person name="Hausser J."/>
            <person name="Olender T."/>
            <person name="Cytryn E."/>
            <person name="Kolodkin-Gal I."/>
        </authorList>
    </citation>
    <scope>NUCLEOTIDE SEQUENCE [LARGE SCALE GENOMIC DNA]</scope>
    <source>
        <strain evidence="6 7">I4</strain>
    </source>
</reference>
<dbReference type="InterPro" id="IPR036390">
    <property type="entry name" value="WH_DNA-bd_sf"/>
</dbReference>
<dbReference type="CDD" id="cd05466">
    <property type="entry name" value="PBP2_LTTR_substrate"/>
    <property type="match status" value="1"/>
</dbReference>
<evidence type="ECO:0000256" key="3">
    <source>
        <dbReference type="ARBA" id="ARBA00023125"/>
    </source>
</evidence>
<dbReference type="PANTHER" id="PTHR30419">
    <property type="entry name" value="HTH-TYPE TRANSCRIPTIONAL REGULATOR YBHD"/>
    <property type="match status" value="1"/>
</dbReference>
<feature type="domain" description="HTH lysR-type" evidence="5">
    <location>
        <begin position="1"/>
        <end position="58"/>
    </location>
</feature>
<evidence type="ECO:0000259" key="5">
    <source>
        <dbReference type="PROSITE" id="PS50931"/>
    </source>
</evidence>
<comment type="similarity">
    <text evidence="1">Belongs to the LysR transcriptional regulatory family.</text>
</comment>
<dbReference type="PRINTS" id="PR00039">
    <property type="entry name" value="HTHLYSR"/>
</dbReference>
<accession>A0A9X8ZER7</accession>
<organism evidence="6 7">
    <name type="scientific">Peribacillus simplex</name>
    <dbReference type="NCBI Taxonomy" id="1478"/>
    <lineage>
        <taxon>Bacteria</taxon>
        <taxon>Bacillati</taxon>
        <taxon>Bacillota</taxon>
        <taxon>Bacilli</taxon>
        <taxon>Bacillales</taxon>
        <taxon>Bacillaceae</taxon>
        <taxon>Peribacillus</taxon>
    </lineage>
</organism>
<dbReference type="Pfam" id="PF03466">
    <property type="entry name" value="LysR_substrate"/>
    <property type="match status" value="1"/>
</dbReference>
<dbReference type="InterPro" id="IPR050950">
    <property type="entry name" value="HTH-type_LysR_regulators"/>
</dbReference>
<protein>
    <submittedName>
        <fullName evidence="6">LysR family transcriptional regulator</fullName>
    </submittedName>
</protein>